<dbReference type="EMBL" id="JBHLTR010000007">
    <property type="protein sequence ID" value="MFC0558927.1"/>
    <property type="molecule type" value="Genomic_DNA"/>
</dbReference>
<name>A0ABV6NDT6_9BACI</name>
<dbReference type="Pfam" id="PF07883">
    <property type="entry name" value="Cupin_2"/>
    <property type="match status" value="1"/>
</dbReference>
<evidence type="ECO:0000313" key="3">
    <source>
        <dbReference type="Proteomes" id="UP001589833"/>
    </source>
</evidence>
<dbReference type="InterPro" id="IPR013096">
    <property type="entry name" value="Cupin_2"/>
</dbReference>
<comment type="caution">
    <text evidence="2">The sequence shown here is derived from an EMBL/GenBank/DDBJ whole genome shotgun (WGS) entry which is preliminary data.</text>
</comment>
<dbReference type="RefSeq" id="WP_273844928.1">
    <property type="nucleotide sequence ID" value="NZ_JAQQWT010000011.1"/>
</dbReference>
<dbReference type="InterPro" id="IPR014710">
    <property type="entry name" value="RmlC-like_jellyroll"/>
</dbReference>
<dbReference type="PANTHER" id="PTHR43346:SF1">
    <property type="entry name" value="QUERCETIN 2,3-DIOXYGENASE-RELATED"/>
    <property type="match status" value="1"/>
</dbReference>
<dbReference type="PANTHER" id="PTHR43346">
    <property type="entry name" value="LIGAND BINDING DOMAIN PROTEIN, PUTATIVE (AFU_ORTHOLOGUE AFUA_6G14370)-RELATED"/>
    <property type="match status" value="1"/>
</dbReference>
<sequence length="304" mass="34785">MYDPKKYPYPYYANVNTPIYNPDSMTRKQNGQEQQVVEALLAGIKREASAVALYRRLASVAPNEKHKSDILYALERKKAHLTQFTNLFMNLTGSQPMYQIENAPFHSYQDGLQRAYEAEVEGYEHYQKSSLLTGQPHVQNVFLWALTGDQENATRFSFLNEEVLNRLTDYGPDPFVVNIDEVTKQNHTYRTALWTGTHLQVTLMSINVGEDIGLEVHPTLDQFIRLEEGQGIVQMGDSKDTLDFEAEVFDDYAFVIPAGKWHNLTNTGNKPIKLYSIYAPPEHPYGTVHETKDIAIAAEEHHHY</sequence>
<dbReference type="Proteomes" id="UP001589833">
    <property type="component" value="Unassembled WGS sequence"/>
</dbReference>
<feature type="domain" description="Cupin type-2" evidence="1">
    <location>
        <begin position="203"/>
        <end position="278"/>
    </location>
</feature>
<dbReference type="InterPro" id="IPR052538">
    <property type="entry name" value="Flavonoid_dioxygenase-like"/>
</dbReference>
<proteinExistence type="predicted"/>
<reference evidence="2 3" key="1">
    <citation type="submission" date="2024-09" db="EMBL/GenBank/DDBJ databases">
        <authorList>
            <person name="Sun Q."/>
            <person name="Mori K."/>
        </authorList>
    </citation>
    <scope>NUCLEOTIDE SEQUENCE [LARGE SCALE GENOMIC DNA]</scope>
    <source>
        <strain evidence="2 3">NCAIM B.02301</strain>
    </source>
</reference>
<dbReference type="Gene3D" id="2.60.120.10">
    <property type="entry name" value="Jelly Rolls"/>
    <property type="match status" value="1"/>
</dbReference>
<evidence type="ECO:0000313" key="2">
    <source>
        <dbReference type="EMBL" id="MFC0558927.1"/>
    </source>
</evidence>
<gene>
    <name evidence="2" type="ORF">ACFFH4_07660</name>
</gene>
<dbReference type="InterPro" id="IPR011051">
    <property type="entry name" value="RmlC_Cupin_sf"/>
</dbReference>
<dbReference type="InterPro" id="IPR009078">
    <property type="entry name" value="Ferritin-like_SF"/>
</dbReference>
<dbReference type="CDD" id="cd02223">
    <property type="entry name" value="cupin_Bh2720-like"/>
    <property type="match status" value="1"/>
</dbReference>
<evidence type="ECO:0000259" key="1">
    <source>
        <dbReference type="Pfam" id="PF07883"/>
    </source>
</evidence>
<organism evidence="2 3">
    <name type="scientific">Halalkalibacter alkalisediminis</name>
    <dbReference type="NCBI Taxonomy" id="935616"/>
    <lineage>
        <taxon>Bacteria</taxon>
        <taxon>Bacillati</taxon>
        <taxon>Bacillota</taxon>
        <taxon>Bacilli</taxon>
        <taxon>Bacillales</taxon>
        <taxon>Bacillaceae</taxon>
        <taxon>Halalkalibacter</taxon>
    </lineage>
</organism>
<dbReference type="SUPFAM" id="SSF51182">
    <property type="entry name" value="RmlC-like cupins"/>
    <property type="match status" value="1"/>
</dbReference>
<dbReference type="Gene3D" id="1.20.1260.10">
    <property type="match status" value="1"/>
</dbReference>
<protein>
    <submittedName>
        <fullName evidence="2">Cupin domain-containing protein</fullName>
    </submittedName>
</protein>
<dbReference type="CDD" id="cd00657">
    <property type="entry name" value="Ferritin_like"/>
    <property type="match status" value="1"/>
</dbReference>
<accession>A0ABV6NDT6</accession>
<keyword evidence="3" id="KW-1185">Reference proteome</keyword>
<dbReference type="InterPro" id="IPR012347">
    <property type="entry name" value="Ferritin-like"/>
</dbReference>
<dbReference type="SUPFAM" id="SSF47240">
    <property type="entry name" value="Ferritin-like"/>
    <property type="match status" value="1"/>
</dbReference>